<evidence type="ECO:0000256" key="1">
    <source>
        <dbReference type="SAM" id="MobiDB-lite"/>
    </source>
</evidence>
<evidence type="ECO:0000313" key="2">
    <source>
        <dbReference type="EMBL" id="KAA6354038.1"/>
    </source>
</evidence>
<dbReference type="EMBL" id="SNRW01037016">
    <property type="protein sequence ID" value="KAA6354038.1"/>
    <property type="molecule type" value="Genomic_DNA"/>
</dbReference>
<feature type="compositionally biased region" description="Polar residues" evidence="1">
    <location>
        <begin position="75"/>
        <end position="95"/>
    </location>
</feature>
<organism evidence="2 3">
    <name type="scientific">Streblomastix strix</name>
    <dbReference type="NCBI Taxonomy" id="222440"/>
    <lineage>
        <taxon>Eukaryota</taxon>
        <taxon>Metamonada</taxon>
        <taxon>Preaxostyla</taxon>
        <taxon>Oxymonadida</taxon>
        <taxon>Streblomastigidae</taxon>
        <taxon>Streblomastix</taxon>
    </lineage>
</organism>
<protein>
    <submittedName>
        <fullName evidence="2">Uncharacterized protein</fullName>
    </submittedName>
</protein>
<evidence type="ECO:0000313" key="3">
    <source>
        <dbReference type="Proteomes" id="UP000324800"/>
    </source>
</evidence>
<dbReference type="Proteomes" id="UP000324800">
    <property type="component" value="Unassembled WGS sequence"/>
</dbReference>
<proteinExistence type="predicted"/>
<comment type="caution">
    <text evidence="2">The sequence shown here is derived from an EMBL/GenBank/DDBJ whole genome shotgun (WGS) entry which is preliminary data.</text>
</comment>
<accession>A0A5J4T766</accession>
<reference evidence="2 3" key="1">
    <citation type="submission" date="2019-03" db="EMBL/GenBank/DDBJ databases">
        <title>Single cell metagenomics reveals metabolic interactions within the superorganism composed of flagellate Streblomastix strix and complex community of Bacteroidetes bacteria on its surface.</title>
        <authorList>
            <person name="Treitli S.C."/>
            <person name="Kolisko M."/>
            <person name="Husnik F."/>
            <person name="Keeling P."/>
            <person name="Hampl V."/>
        </authorList>
    </citation>
    <scope>NUCLEOTIDE SEQUENCE [LARGE SCALE GENOMIC DNA]</scope>
    <source>
        <strain evidence="2">ST1C</strain>
    </source>
</reference>
<sequence length="175" mass="20305">MTPEEKQVYQSPYPKGPFGDQKLEPKPTILTTLHPSRSGEKRQMQTQLLKSCIQNVYKATKSEQDPRKRNKDPTPRTSQRQCLTPRLTSRNSWTDQGRKEERREGRVHENRETDNDIEKILEKNGGTDSKIFGIMGNIYNERFHLIRIHPPIGKQPEYLQATTLAKDNEIHGIGR</sequence>
<feature type="compositionally biased region" description="Basic and acidic residues" evidence="1">
    <location>
        <begin position="96"/>
        <end position="115"/>
    </location>
</feature>
<feature type="region of interest" description="Disordered" evidence="1">
    <location>
        <begin position="1"/>
        <end position="115"/>
    </location>
</feature>
<dbReference type="AlphaFoldDB" id="A0A5J4T766"/>
<feature type="compositionally biased region" description="Basic and acidic residues" evidence="1">
    <location>
        <begin position="60"/>
        <end position="74"/>
    </location>
</feature>
<feature type="compositionally biased region" description="Polar residues" evidence="1">
    <location>
        <begin position="44"/>
        <end position="54"/>
    </location>
</feature>
<gene>
    <name evidence="2" type="ORF">EZS28_050435</name>
</gene>
<name>A0A5J4T766_9EUKA</name>